<keyword evidence="3" id="KW-0255">Endonuclease</keyword>
<protein>
    <submittedName>
        <fullName evidence="8">TIGR00255 family protein</fullName>
    </submittedName>
</protein>
<dbReference type="PANTHER" id="PTHR30636:SF3">
    <property type="entry name" value="UPF0701 PROTEIN YICC"/>
    <property type="match status" value="1"/>
</dbReference>
<accession>A0A1H8DZF2</accession>
<sequence length="289" mass="32931">MMISSMTGYATRTQTTPNGTLTLELRAVNNRFLDIQLRLPDDFRALEPKIREQIAQHLKRGKIECRLNFTPHSDIENPQQLNSALMHKLLELNHTVKTALPEAAGLSVAQILNWPGMLGSDVLSIDELHQNTLALLQSVLPELQATRMREGEKLQAVLLERVATMRQHLAAIVPRIPDLIAAFEEKLATRLQEALDNREDDRIRQEITIFAAKIDIDEELSRLRTHLDEVERILNTDGTVGKRLDFLMQELNREANTIGSKSVDIEISRIAMELKVLIEQMREQVQNIE</sequence>
<evidence type="ECO:0000259" key="6">
    <source>
        <dbReference type="Pfam" id="PF03755"/>
    </source>
</evidence>
<evidence type="ECO:0000313" key="8">
    <source>
        <dbReference type="EMBL" id="SEN12583.1"/>
    </source>
</evidence>
<dbReference type="AlphaFoldDB" id="A0A1H8DZF2"/>
<organism evidence="8 9">
    <name type="scientific">Nitrosomonas marina</name>
    <dbReference type="NCBI Taxonomy" id="917"/>
    <lineage>
        <taxon>Bacteria</taxon>
        <taxon>Pseudomonadati</taxon>
        <taxon>Pseudomonadota</taxon>
        <taxon>Betaproteobacteria</taxon>
        <taxon>Nitrosomonadales</taxon>
        <taxon>Nitrosomonadaceae</taxon>
        <taxon>Nitrosomonas</taxon>
    </lineage>
</organism>
<dbReference type="NCBIfam" id="TIGR00255">
    <property type="entry name" value="YicC/YloC family endoribonuclease"/>
    <property type="match status" value="1"/>
</dbReference>
<evidence type="ECO:0000256" key="1">
    <source>
        <dbReference type="ARBA" id="ARBA00001968"/>
    </source>
</evidence>
<dbReference type="InterPro" id="IPR013527">
    <property type="entry name" value="YicC-like_N"/>
</dbReference>
<evidence type="ECO:0000256" key="2">
    <source>
        <dbReference type="ARBA" id="ARBA00022722"/>
    </source>
</evidence>
<feature type="domain" description="Endoribonuclease YicC-like C-terminal" evidence="7">
    <location>
        <begin position="175"/>
        <end position="289"/>
    </location>
</feature>
<dbReference type="Pfam" id="PF03755">
    <property type="entry name" value="YicC-like_N"/>
    <property type="match status" value="1"/>
</dbReference>
<dbReference type="Proteomes" id="UP000199459">
    <property type="component" value="Unassembled WGS sequence"/>
</dbReference>
<keyword evidence="2" id="KW-0540">Nuclease</keyword>
<proteinExistence type="inferred from homology"/>
<comment type="similarity">
    <text evidence="5">Belongs to the YicC/YloC family.</text>
</comment>
<dbReference type="InterPro" id="IPR005229">
    <property type="entry name" value="YicC/YloC-like"/>
</dbReference>
<evidence type="ECO:0000256" key="4">
    <source>
        <dbReference type="ARBA" id="ARBA00022801"/>
    </source>
</evidence>
<gene>
    <name evidence="8" type="ORF">SAMN05216325_10854</name>
</gene>
<name>A0A1H8DZF2_9PROT</name>
<feature type="domain" description="Endoribonuclease YicC-like N-terminal" evidence="6">
    <location>
        <begin position="3"/>
        <end position="155"/>
    </location>
</feature>
<reference evidence="8 9" key="1">
    <citation type="submission" date="2016-10" db="EMBL/GenBank/DDBJ databases">
        <authorList>
            <person name="de Groot N.N."/>
        </authorList>
    </citation>
    <scope>NUCLEOTIDE SEQUENCE [LARGE SCALE GENOMIC DNA]</scope>
    <source>
        <strain evidence="8 9">Nm22</strain>
    </source>
</reference>
<dbReference type="STRING" id="917.SAMN05216326_10396"/>
<dbReference type="GO" id="GO:0016787">
    <property type="term" value="F:hydrolase activity"/>
    <property type="evidence" value="ECO:0007669"/>
    <property type="project" value="UniProtKB-KW"/>
</dbReference>
<evidence type="ECO:0000256" key="5">
    <source>
        <dbReference type="ARBA" id="ARBA00035648"/>
    </source>
</evidence>
<comment type="cofactor">
    <cofactor evidence="1">
        <name>a divalent metal cation</name>
        <dbReference type="ChEBI" id="CHEBI:60240"/>
    </cofactor>
</comment>
<dbReference type="Pfam" id="PF08340">
    <property type="entry name" value="YicC-like_C"/>
    <property type="match status" value="1"/>
</dbReference>
<keyword evidence="4" id="KW-0378">Hydrolase</keyword>
<dbReference type="GO" id="GO:0004521">
    <property type="term" value="F:RNA endonuclease activity"/>
    <property type="evidence" value="ECO:0007669"/>
    <property type="project" value="InterPro"/>
</dbReference>
<evidence type="ECO:0000259" key="7">
    <source>
        <dbReference type="Pfam" id="PF08340"/>
    </source>
</evidence>
<evidence type="ECO:0000256" key="3">
    <source>
        <dbReference type="ARBA" id="ARBA00022759"/>
    </source>
</evidence>
<dbReference type="RefSeq" id="WP_342708029.1">
    <property type="nucleotide sequence ID" value="NZ_FOCP01000008.1"/>
</dbReference>
<evidence type="ECO:0000313" key="9">
    <source>
        <dbReference type="Proteomes" id="UP000199459"/>
    </source>
</evidence>
<dbReference type="InterPro" id="IPR013551">
    <property type="entry name" value="YicC-like_C"/>
</dbReference>
<dbReference type="EMBL" id="FOCP01000008">
    <property type="protein sequence ID" value="SEN12583.1"/>
    <property type="molecule type" value="Genomic_DNA"/>
</dbReference>
<dbReference type="PANTHER" id="PTHR30636">
    <property type="entry name" value="UPF0701 PROTEIN YICC"/>
    <property type="match status" value="1"/>
</dbReference>